<keyword evidence="2" id="KW-1185">Reference proteome</keyword>
<protein>
    <submittedName>
        <fullName evidence="1">Uncharacterized protein</fullName>
    </submittedName>
</protein>
<accession>A0ACB6QWD9</accession>
<reference evidence="1" key="1">
    <citation type="journal article" date="2020" name="Stud. Mycol.">
        <title>101 Dothideomycetes genomes: a test case for predicting lifestyles and emergence of pathogens.</title>
        <authorList>
            <person name="Haridas S."/>
            <person name="Albert R."/>
            <person name="Binder M."/>
            <person name="Bloem J."/>
            <person name="Labutti K."/>
            <person name="Salamov A."/>
            <person name="Andreopoulos B."/>
            <person name="Baker S."/>
            <person name="Barry K."/>
            <person name="Bills G."/>
            <person name="Bluhm B."/>
            <person name="Cannon C."/>
            <person name="Castanera R."/>
            <person name="Culley D."/>
            <person name="Daum C."/>
            <person name="Ezra D."/>
            <person name="Gonzalez J."/>
            <person name="Henrissat B."/>
            <person name="Kuo A."/>
            <person name="Liang C."/>
            <person name="Lipzen A."/>
            <person name="Lutzoni F."/>
            <person name="Magnuson J."/>
            <person name="Mondo S."/>
            <person name="Nolan M."/>
            <person name="Ohm R."/>
            <person name="Pangilinan J."/>
            <person name="Park H.-J."/>
            <person name="Ramirez L."/>
            <person name="Alfaro M."/>
            <person name="Sun H."/>
            <person name="Tritt A."/>
            <person name="Yoshinaga Y."/>
            <person name="Zwiers L.-H."/>
            <person name="Turgeon B."/>
            <person name="Goodwin S."/>
            <person name="Spatafora J."/>
            <person name="Crous P."/>
            <person name="Grigoriev I."/>
        </authorList>
    </citation>
    <scope>NUCLEOTIDE SEQUENCE</scope>
    <source>
        <strain evidence="1">ATCC 200398</strain>
    </source>
</reference>
<dbReference type="EMBL" id="MU003508">
    <property type="protein sequence ID" value="KAF2470511.1"/>
    <property type="molecule type" value="Genomic_DNA"/>
</dbReference>
<evidence type="ECO:0000313" key="1">
    <source>
        <dbReference type="EMBL" id="KAF2470511.1"/>
    </source>
</evidence>
<dbReference type="Proteomes" id="UP000799755">
    <property type="component" value="Unassembled WGS sequence"/>
</dbReference>
<gene>
    <name evidence="1" type="ORF">BDR25DRAFT_369738</name>
</gene>
<organism evidence="1 2">
    <name type="scientific">Lindgomyces ingoldianus</name>
    <dbReference type="NCBI Taxonomy" id="673940"/>
    <lineage>
        <taxon>Eukaryota</taxon>
        <taxon>Fungi</taxon>
        <taxon>Dikarya</taxon>
        <taxon>Ascomycota</taxon>
        <taxon>Pezizomycotina</taxon>
        <taxon>Dothideomycetes</taxon>
        <taxon>Pleosporomycetidae</taxon>
        <taxon>Pleosporales</taxon>
        <taxon>Lindgomycetaceae</taxon>
        <taxon>Lindgomyces</taxon>
    </lineage>
</organism>
<comment type="caution">
    <text evidence="1">The sequence shown here is derived from an EMBL/GenBank/DDBJ whole genome shotgun (WGS) entry which is preliminary data.</text>
</comment>
<evidence type="ECO:0000313" key="2">
    <source>
        <dbReference type="Proteomes" id="UP000799755"/>
    </source>
</evidence>
<sequence>MASWKFPRTAVVTGNWDVRVSSGKETGFAQTAAIKVVVGAENEQQEFFVHEGLICPRSQCFEKAMSGKWHESDKKEITLCTAEPATFALYNELLYSGNLPVKDLKHASPEDEYIPLCKLYVLCEYLIDHKSQDLVLLAISARFKQVGKDGKQYLPSIKCVKIIYGGTPEESPARNMLVDFYSDHDDGTALSGTYGDVPKDFLYDLSISVLQNRQMPMESQAQQDKYKELSMQKEKQDSEMESLRRTIRNLKSRGASDSEMFDPSPASSIPSSDRALYHADAEFGLRYTNMSGIGR</sequence>
<proteinExistence type="predicted"/>
<name>A0ACB6QWD9_9PLEO</name>